<proteinExistence type="predicted"/>
<feature type="compositionally biased region" description="Polar residues" evidence="1">
    <location>
        <begin position="1"/>
        <end position="27"/>
    </location>
</feature>
<reference evidence="2 3" key="1">
    <citation type="submission" date="2024-09" db="EMBL/GenBank/DDBJ databases">
        <title>Rethinking Asexuality: The Enigmatic Case of Functional Sexual Genes in Lepraria (Stereocaulaceae).</title>
        <authorList>
            <person name="Doellman M."/>
            <person name="Sun Y."/>
            <person name="Barcenas-Pena A."/>
            <person name="Lumbsch H.T."/>
            <person name="Grewe F."/>
        </authorList>
    </citation>
    <scope>NUCLEOTIDE SEQUENCE [LARGE SCALE GENOMIC DNA]</scope>
    <source>
        <strain evidence="2 3">Mercado 3170</strain>
    </source>
</reference>
<feature type="region of interest" description="Disordered" evidence="1">
    <location>
        <begin position="1"/>
        <end position="44"/>
    </location>
</feature>
<sequence length="114" mass="12885">MPRSKMLTQRQSLITPHNTQYITNHRNPSMPFPFTPPTSQPQHCHVTSSTAKFLSSNTPLFHAVPFLSPPPPPIHTHTTPVSPFSNKTNRLNMKTSYLHTSLETGIDLLHNKHI</sequence>
<protein>
    <submittedName>
        <fullName evidence="2">Uncharacterized protein</fullName>
    </submittedName>
</protein>
<gene>
    <name evidence="2" type="ORF">N7G274_001464</name>
</gene>
<dbReference type="Proteomes" id="UP001590950">
    <property type="component" value="Unassembled WGS sequence"/>
</dbReference>
<evidence type="ECO:0000313" key="3">
    <source>
        <dbReference type="Proteomes" id="UP001590950"/>
    </source>
</evidence>
<comment type="caution">
    <text evidence="2">The sequence shown here is derived from an EMBL/GenBank/DDBJ whole genome shotgun (WGS) entry which is preliminary data.</text>
</comment>
<dbReference type="EMBL" id="JBEFKJ010000004">
    <property type="protein sequence ID" value="KAL2046017.1"/>
    <property type="molecule type" value="Genomic_DNA"/>
</dbReference>
<name>A0ABR4AJR6_9LECA</name>
<accession>A0ABR4AJR6</accession>
<evidence type="ECO:0000256" key="1">
    <source>
        <dbReference type="SAM" id="MobiDB-lite"/>
    </source>
</evidence>
<organism evidence="2 3">
    <name type="scientific">Stereocaulon virgatum</name>
    <dbReference type="NCBI Taxonomy" id="373712"/>
    <lineage>
        <taxon>Eukaryota</taxon>
        <taxon>Fungi</taxon>
        <taxon>Dikarya</taxon>
        <taxon>Ascomycota</taxon>
        <taxon>Pezizomycotina</taxon>
        <taxon>Lecanoromycetes</taxon>
        <taxon>OSLEUM clade</taxon>
        <taxon>Lecanoromycetidae</taxon>
        <taxon>Lecanorales</taxon>
        <taxon>Lecanorineae</taxon>
        <taxon>Stereocaulaceae</taxon>
        <taxon>Stereocaulon</taxon>
    </lineage>
</organism>
<keyword evidence="3" id="KW-1185">Reference proteome</keyword>
<feature type="compositionally biased region" description="Pro residues" evidence="1">
    <location>
        <begin position="30"/>
        <end position="39"/>
    </location>
</feature>
<evidence type="ECO:0000313" key="2">
    <source>
        <dbReference type="EMBL" id="KAL2046017.1"/>
    </source>
</evidence>